<accession>A0A017RSD7</accession>
<dbReference type="STRING" id="1403537.Q428_13660"/>
<comment type="caution">
    <text evidence="2">The sequence shown here is derived from an EMBL/GenBank/DDBJ whole genome shotgun (WGS) entry which is preliminary data.</text>
</comment>
<sequence>MNNIASFKDFIESMFYNQIFKGLSNYVEDNPDKLECSTYHVKSPDEAELYDFRINAVDIIDSPENLIIFDLIVSAELKIAETVRRNRRTGEAEQWFIISCEAELEDGIKKFNVINISIYDNNRSNIKFRSSENLIPIIKKEQLDYIAEIFLKKYYPEALEKPMKVLPKVIVERMGLELINLNITKTSTAFGQIVFDDCEIEYFDTEKKVYAKRFVKKGTIVVDPKNYFMRNLGSVNNTIIHECVHWEYHRKYFDFIKLYNKYEQHIICNVNESSKPIQAWSPYEIMEWQANVLAPRILMPAKQTKEKIEELIEKNKKLLPNGKILDIYESVIYELADFFGVSKLAAKIRMLDLGYYEAEGVYIFIDNHYVTSYISEQKALKRKQTYTIGIQDALFLYATDLNFKKTIELGNYIYVDNHFCINDSKYINLDETGVPKLTDYAREHMEECCLIFEFDIKNNDKYGLQNYSENLLFRSLISNKIAEINYDENENNEVKKEHKIIKILQ</sequence>
<dbReference type="Proteomes" id="UP000019681">
    <property type="component" value="Unassembled WGS sequence"/>
</dbReference>
<evidence type="ECO:0000259" key="1">
    <source>
        <dbReference type="Pfam" id="PF06114"/>
    </source>
</evidence>
<gene>
    <name evidence="2" type="ORF">Q428_13660</name>
</gene>
<reference evidence="2 3" key="1">
    <citation type="journal article" date="2014" name="Genome Announc.">
        <title>Draft Genome Sequence of Fervidicella metallireducens Strain AeBT, an Iron-Reducing Thermoanaerobe from the Great Artesian Basin.</title>
        <authorList>
            <person name="Patel B.K."/>
        </authorList>
    </citation>
    <scope>NUCLEOTIDE SEQUENCE [LARGE SCALE GENOMIC DNA]</scope>
    <source>
        <strain evidence="2 3">AeB</strain>
    </source>
</reference>
<evidence type="ECO:0000313" key="2">
    <source>
        <dbReference type="EMBL" id="EYE87384.1"/>
    </source>
</evidence>
<name>A0A017RSD7_9CLOT</name>
<proteinExistence type="predicted"/>
<protein>
    <recommendedName>
        <fullName evidence="1">IrrE N-terminal-like domain-containing protein</fullName>
    </recommendedName>
</protein>
<dbReference type="OrthoDB" id="581382at2"/>
<dbReference type="InterPro" id="IPR010359">
    <property type="entry name" value="IrrE_HExxH"/>
</dbReference>
<organism evidence="2 3">
    <name type="scientific">Fervidicella metallireducens AeB</name>
    <dbReference type="NCBI Taxonomy" id="1403537"/>
    <lineage>
        <taxon>Bacteria</taxon>
        <taxon>Bacillati</taxon>
        <taxon>Bacillota</taxon>
        <taxon>Clostridia</taxon>
        <taxon>Eubacteriales</taxon>
        <taxon>Clostridiaceae</taxon>
        <taxon>Fervidicella</taxon>
    </lineage>
</organism>
<dbReference type="RefSeq" id="WP_051515167.1">
    <property type="nucleotide sequence ID" value="NZ_AZQP01000061.1"/>
</dbReference>
<feature type="domain" description="IrrE N-terminal-like" evidence="1">
    <location>
        <begin position="278"/>
        <end position="350"/>
    </location>
</feature>
<keyword evidence="3" id="KW-1185">Reference proteome</keyword>
<evidence type="ECO:0000313" key="3">
    <source>
        <dbReference type="Proteomes" id="UP000019681"/>
    </source>
</evidence>
<dbReference type="Pfam" id="PF06114">
    <property type="entry name" value="Peptidase_M78"/>
    <property type="match status" value="1"/>
</dbReference>
<dbReference type="EMBL" id="AZQP01000061">
    <property type="protein sequence ID" value="EYE87384.1"/>
    <property type="molecule type" value="Genomic_DNA"/>
</dbReference>
<dbReference type="AlphaFoldDB" id="A0A017RSD7"/>